<evidence type="ECO:0000313" key="6">
    <source>
        <dbReference type="Proteomes" id="UP000612746"/>
    </source>
</evidence>
<reference evidence="5" key="1">
    <citation type="submission" date="2020-12" db="EMBL/GenBank/DDBJ databases">
        <title>Metabolic potential, ecology and presence of endohyphal bacteria is reflected in genomic diversity of Mucoromycotina.</title>
        <authorList>
            <person name="Muszewska A."/>
            <person name="Okrasinska A."/>
            <person name="Steczkiewicz K."/>
            <person name="Drgas O."/>
            <person name="Orlowska M."/>
            <person name="Perlinska-Lenart U."/>
            <person name="Aleksandrzak-Piekarczyk T."/>
            <person name="Szatraj K."/>
            <person name="Zielenkiewicz U."/>
            <person name="Pilsyk S."/>
            <person name="Malc E."/>
            <person name="Mieczkowski P."/>
            <person name="Kruszewska J.S."/>
            <person name="Biernat P."/>
            <person name="Pawlowska J."/>
        </authorList>
    </citation>
    <scope>NUCLEOTIDE SEQUENCE</scope>
    <source>
        <strain evidence="5">WA0000051536</strain>
    </source>
</reference>
<dbReference type="Proteomes" id="UP000612746">
    <property type="component" value="Unassembled WGS sequence"/>
</dbReference>
<evidence type="ECO:0000256" key="3">
    <source>
        <dbReference type="RuleBase" id="RU366045"/>
    </source>
</evidence>
<dbReference type="GO" id="GO:0005829">
    <property type="term" value="C:cytosol"/>
    <property type="evidence" value="ECO:0007669"/>
    <property type="project" value="TreeGrafter"/>
</dbReference>
<dbReference type="EMBL" id="JAEPRA010000022">
    <property type="protein sequence ID" value="KAG2172577.1"/>
    <property type="molecule type" value="Genomic_DNA"/>
</dbReference>
<organism evidence="5 6">
    <name type="scientific">Umbelopsis vinacea</name>
    <dbReference type="NCBI Taxonomy" id="44442"/>
    <lineage>
        <taxon>Eukaryota</taxon>
        <taxon>Fungi</taxon>
        <taxon>Fungi incertae sedis</taxon>
        <taxon>Mucoromycota</taxon>
        <taxon>Mucoromycotina</taxon>
        <taxon>Umbelopsidomycetes</taxon>
        <taxon>Umbelopsidales</taxon>
        <taxon>Umbelopsidaceae</taxon>
        <taxon>Umbelopsis</taxon>
    </lineage>
</organism>
<keyword evidence="1 3" id="KW-0210">Decarboxylase</keyword>
<sequence length="325" mass="36605">MLPLITLEEHFVSQAVYNSPIAAKLGMEKFPSAIPKLLSLGEERIKDMDEGQVALQIISHNPACLLDAETCQKANDQLFQAVKLYPSRYAGFAVLPMKDPVAASTELQRCVKELGFVGALVPNHADGVFYDGPDYDVLFNKFQELNVPIYIHPTNPADDSVSFYEGNYDVNLQLILSTFGWGWHADCGLHFLRLYSGGVFDRFKNLKIILGHNGELVPFLLERTNAALNVMAPRDRTLKQVWDENIWVTTSGMFTLPPFYCLLKTTKIDRILYSVDYPFANNSDGVEFIRELSNSGLVTEEQIEMIAYRNAESLLNVKAQQEEIL</sequence>
<proteinExistence type="inferred from homology"/>
<feature type="domain" description="Amidohydrolase-related" evidence="4">
    <location>
        <begin position="68"/>
        <end position="316"/>
    </location>
</feature>
<comment type="similarity">
    <text evidence="3">Belongs to the metallo-dependent hydrolases superfamily.</text>
</comment>
<dbReference type="PANTHER" id="PTHR21240:SF30">
    <property type="entry name" value="AMIDOHYDROLASE-RELATED DOMAIN-CONTAINING PROTEIN-RELATED"/>
    <property type="match status" value="1"/>
</dbReference>
<evidence type="ECO:0000313" key="5">
    <source>
        <dbReference type="EMBL" id="KAG2172577.1"/>
    </source>
</evidence>
<dbReference type="GO" id="GO:0019748">
    <property type="term" value="P:secondary metabolic process"/>
    <property type="evidence" value="ECO:0007669"/>
    <property type="project" value="TreeGrafter"/>
</dbReference>
<keyword evidence="6" id="KW-1185">Reference proteome</keyword>
<evidence type="ECO:0000259" key="4">
    <source>
        <dbReference type="Pfam" id="PF04909"/>
    </source>
</evidence>
<evidence type="ECO:0000256" key="2">
    <source>
        <dbReference type="ARBA" id="ARBA00023239"/>
    </source>
</evidence>
<evidence type="ECO:0000256" key="1">
    <source>
        <dbReference type="ARBA" id="ARBA00022793"/>
    </source>
</evidence>
<dbReference type="OrthoDB" id="2331248at2759"/>
<comment type="caution">
    <text evidence="5">The sequence shown here is derived from an EMBL/GenBank/DDBJ whole genome shotgun (WGS) entry which is preliminary data.</text>
</comment>
<dbReference type="InterPro" id="IPR032466">
    <property type="entry name" value="Metal_Hydrolase"/>
</dbReference>
<dbReference type="SUPFAM" id="SSF51556">
    <property type="entry name" value="Metallo-dependent hydrolases"/>
    <property type="match status" value="1"/>
</dbReference>
<dbReference type="Pfam" id="PF04909">
    <property type="entry name" value="Amidohydro_2"/>
    <property type="match status" value="1"/>
</dbReference>
<dbReference type="GO" id="GO:0016831">
    <property type="term" value="F:carboxy-lyase activity"/>
    <property type="evidence" value="ECO:0007669"/>
    <property type="project" value="UniProtKB-KW"/>
</dbReference>
<dbReference type="PANTHER" id="PTHR21240">
    <property type="entry name" value="2-AMINO-3-CARBOXYLMUCONATE-6-SEMIALDEHYDE DECARBOXYLASE"/>
    <property type="match status" value="1"/>
</dbReference>
<dbReference type="InterPro" id="IPR032465">
    <property type="entry name" value="ACMSD"/>
</dbReference>
<dbReference type="GO" id="GO:0016787">
    <property type="term" value="F:hydrolase activity"/>
    <property type="evidence" value="ECO:0007669"/>
    <property type="project" value="InterPro"/>
</dbReference>
<dbReference type="AlphaFoldDB" id="A0A8H7PEQ4"/>
<accession>A0A8H7PEQ4</accession>
<keyword evidence="2 3" id="KW-0456">Lyase</keyword>
<name>A0A8H7PEQ4_9FUNG</name>
<dbReference type="InterPro" id="IPR006680">
    <property type="entry name" value="Amidohydro-rel"/>
</dbReference>
<protein>
    <recommendedName>
        <fullName evidence="4">Amidohydrolase-related domain-containing protein</fullName>
    </recommendedName>
</protein>
<dbReference type="Gene3D" id="3.20.20.140">
    <property type="entry name" value="Metal-dependent hydrolases"/>
    <property type="match status" value="1"/>
</dbReference>
<gene>
    <name evidence="5" type="ORF">INT44_002592</name>
</gene>